<gene>
    <name evidence="2" type="ORF">SAMN05421825_0791</name>
</gene>
<feature type="signal peptide" evidence="1">
    <location>
        <begin position="1"/>
        <end position="22"/>
    </location>
</feature>
<evidence type="ECO:0000313" key="2">
    <source>
        <dbReference type="EMBL" id="SDE99407.1"/>
    </source>
</evidence>
<sequence length="222" mass="26066">MKTNLMAVLALSIFLLSCSRSEDTIEETTQETPFFNLKVGNEWVYKTYDRQDFTSEFKFNGQIDTVKIISQETLKNKKYYKITHSNRTQFYSDYIEYWRVNNAGHLVYLSSVNFDQGNSSDVNEYIKHPGKDYSLTFPDNGYNEYGSLIYKLYPETTLTIDDKSYKVYPFKGQFTPNEQNPDLIPKIVERNYTDGIGLVKHVSHSVRDTYNFEERLVSYNLK</sequence>
<feature type="chain" id="PRO_5011643548" description="DKNYY family protein" evidence="1">
    <location>
        <begin position="23"/>
        <end position="222"/>
    </location>
</feature>
<evidence type="ECO:0000313" key="3">
    <source>
        <dbReference type="Proteomes" id="UP000199203"/>
    </source>
</evidence>
<dbReference type="STRING" id="454006.SAMN05421825_0791"/>
<name>A0A1G7HFX5_9FLAO</name>
<dbReference type="OrthoDB" id="9781289at2"/>
<evidence type="ECO:0000256" key="1">
    <source>
        <dbReference type="SAM" id="SignalP"/>
    </source>
</evidence>
<organism evidence="2 3">
    <name type="scientific">Epilithonimonas hungarica</name>
    <dbReference type="NCBI Taxonomy" id="454006"/>
    <lineage>
        <taxon>Bacteria</taxon>
        <taxon>Pseudomonadati</taxon>
        <taxon>Bacteroidota</taxon>
        <taxon>Flavobacteriia</taxon>
        <taxon>Flavobacteriales</taxon>
        <taxon>Weeksellaceae</taxon>
        <taxon>Chryseobacterium group</taxon>
        <taxon>Epilithonimonas</taxon>
    </lineage>
</organism>
<proteinExistence type="predicted"/>
<evidence type="ECO:0008006" key="4">
    <source>
        <dbReference type="Google" id="ProtNLM"/>
    </source>
</evidence>
<dbReference type="Proteomes" id="UP000199203">
    <property type="component" value="Unassembled WGS sequence"/>
</dbReference>
<keyword evidence="3" id="KW-1185">Reference proteome</keyword>
<keyword evidence="1" id="KW-0732">Signal</keyword>
<dbReference type="RefSeq" id="WP_089871517.1">
    <property type="nucleotide sequence ID" value="NZ_FNBH01000001.1"/>
</dbReference>
<protein>
    <recommendedName>
        <fullName evidence="4">DKNYY family protein</fullName>
    </recommendedName>
</protein>
<dbReference type="EMBL" id="FNBH01000001">
    <property type="protein sequence ID" value="SDE99407.1"/>
    <property type="molecule type" value="Genomic_DNA"/>
</dbReference>
<dbReference type="AlphaFoldDB" id="A0A1G7HFX5"/>
<dbReference type="PROSITE" id="PS51257">
    <property type="entry name" value="PROKAR_LIPOPROTEIN"/>
    <property type="match status" value="1"/>
</dbReference>
<reference evidence="3" key="1">
    <citation type="submission" date="2016-10" db="EMBL/GenBank/DDBJ databases">
        <authorList>
            <person name="Varghese N."/>
            <person name="Submissions S."/>
        </authorList>
    </citation>
    <scope>NUCLEOTIDE SEQUENCE [LARGE SCALE GENOMIC DNA]</scope>
    <source>
        <strain evidence="3">DSM 19684</strain>
    </source>
</reference>
<accession>A0A1G7HFX5</accession>